<sequence length="327" mass="33209">MRTDRILVAGETLVDLFPSGAGDLATVEGFVHRAGGAPANVAAGLARLDSPPELWTRLGDDAFGAYLRDALADRGLDGEFVVAGDAATALAVVSPTPDGDRSFTFYESDTATLAFEAGTVSDSALADFGCVHAGGVALANDAGCTATLDLLERARDADCLVSFDPNARPDLWDEPDAAGDAVREALDLADLLFCSPDDLRPLGLAERVRSEPAAVAADLLDYGPETVFLTRGGDGATAVAESADGEQVTRSAPAFDVDVVDTTGAGDAFTAGALAAYEPGMGGDALGDALRYANATAALTTTETGGMAALPDDAAVRALVECASEST</sequence>
<dbReference type="EMBL" id="LN831302">
    <property type="protein sequence ID" value="CQH47775.1"/>
    <property type="molecule type" value="Genomic_DNA"/>
</dbReference>
<organism evidence="7 8">
    <name type="scientific">Halobacterium hubeiense</name>
    <dbReference type="NCBI Taxonomy" id="1407499"/>
    <lineage>
        <taxon>Archaea</taxon>
        <taxon>Methanobacteriati</taxon>
        <taxon>Methanobacteriota</taxon>
        <taxon>Stenosarchaea group</taxon>
        <taxon>Halobacteria</taxon>
        <taxon>Halobacteriales</taxon>
        <taxon>Halobacteriaceae</taxon>
        <taxon>Halobacterium</taxon>
    </lineage>
</organism>
<dbReference type="GeneID" id="91108828"/>
<dbReference type="Gene3D" id="3.40.1190.20">
    <property type="match status" value="1"/>
</dbReference>
<feature type="domain" description="Carbohydrate kinase PfkB" evidence="6">
    <location>
        <begin position="5"/>
        <end position="312"/>
    </location>
</feature>
<dbReference type="GO" id="GO:0005524">
    <property type="term" value="F:ATP binding"/>
    <property type="evidence" value="ECO:0007669"/>
    <property type="project" value="UniProtKB-KW"/>
</dbReference>
<dbReference type="InterPro" id="IPR011611">
    <property type="entry name" value="PfkB_dom"/>
</dbReference>
<dbReference type="OrthoDB" id="124714at2157"/>
<protein>
    <submittedName>
        <fullName evidence="7">PfkB family kinase</fullName>
        <ecNumber evidence="7">2.7.1.-</ecNumber>
    </submittedName>
</protein>
<evidence type="ECO:0000256" key="1">
    <source>
        <dbReference type="ARBA" id="ARBA00010688"/>
    </source>
</evidence>
<dbReference type="InterPro" id="IPR002173">
    <property type="entry name" value="Carboh/pur_kinase_PfkB_CS"/>
</dbReference>
<keyword evidence="5" id="KW-0067">ATP-binding</keyword>
<dbReference type="RefSeq" id="WP_059055615.1">
    <property type="nucleotide sequence ID" value="NZ_CEML01000002.1"/>
</dbReference>
<keyword evidence="4 7" id="KW-0418">Kinase</keyword>
<dbReference type="PANTHER" id="PTHR43085:SF1">
    <property type="entry name" value="PSEUDOURIDINE KINASE-RELATED"/>
    <property type="match status" value="1"/>
</dbReference>
<evidence type="ECO:0000313" key="7">
    <source>
        <dbReference type="EMBL" id="CQH47775.1"/>
    </source>
</evidence>
<dbReference type="GO" id="GO:0016301">
    <property type="term" value="F:kinase activity"/>
    <property type="evidence" value="ECO:0007669"/>
    <property type="project" value="UniProtKB-KW"/>
</dbReference>
<reference evidence="8" key="1">
    <citation type="journal article" date="2016" name="Environ. Microbiol.">
        <title>The complete genome of a viable archaeum isolated from 123-million-year-old rock salt.</title>
        <authorList>
            <person name="Jaakkola S.T."/>
            <person name="Pfeiffer F."/>
            <person name="Ravantti J.J."/>
            <person name="Guo Q."/>
            <person name="Liu Y."/>
            <person name="Chen X."/>
            <person name="Ma H."/>
            <person name="Yang C."/>
            <person name="Oksanen H.M."/>
            <person name="Bamford D.H."/>
        </authorList>
    </citation>
    <scope>NUCLEOTIDE SEQUENCE</scope>
    <source>
        <strain evidence="8">JI20-1</strain>
    </source>
</reference>
<dbReference type="STRING" id="1407499.HHUB_1354"/>
<evidence type="ECO:0000259" key="6">
    <source>
        <dbReference type="Pfam" id="PF00294"/>
    </source>
</evidence>
<keyword evidence="2 7" id="KW-0808">Transferase</keyword>
<dbReference type="PROSITE" id="PS00584">
    <property type="entry name" value="PFKB_KINASES_2"/>
    <property type="match status" value="1"/>
</dbReference>
<dbReference type="InterPro" id="IPR050306">
    <property type="entry name" value="PfkB_Carbo_kinase"/>
</dbReference>
<evidence type="ECO:0000256" key="3">
    <source>
        <dbReference type="ARBA" id="ARBA00022741"/>
    </source>
</evidence>
<gene>
    <name evidence="7" type="ORF">HHUB_1354</name>
</gene>
<dbReference type="CDD" id="cd01167">
    <property type="entry name" value="bac_FRK"/>
    <property type="match status" value="1"/>
</dbReference>
<dbReference type="InterPro" id="IPR029056">
    <property type="entry name" value="Ribokinase-like"/>
</dbReference>
<dbReference type="PANTHER" id="PTHR43085">
    <property type="entry name" value="HEXOKINASE FAMILY MEMBER"/>
    <property type="match status" value="1"/>
</dbReference>
<evidence type="ECO:0000256" key="2">
    <source>
        <dbReference type="ARBA" id="ARBA00022679"/>
    </source>
</evidence>
<dbReference type="EC" id="2.7.1.-" evidence="7"/>
<dbReference type="SUPFAM" id="SSF53613">
    <property type="entry name" value="Ribokinase-like"/>
    <property type="match status" value="1"/>
</dbReference>
<evidence type="ECO:0000256" key="5">
    <source>
        <dbReference type="ARBA" id="ARBA00022840"/>
    </source>
</evidence>
<dbReference type="Pfam" id="PF00294">
    <property type="entry name" value="PfkB"/>
    <property type="match status" value="1"/>
</dbReference>
<evidence type="ECO:0000256" key="4">
    <source>
        <dbReference type="ARBA" id="ARBA00022777"/>
    </source>
</evidence>
<dbReference type="AlphaFoldDB" id="A0A0U5H183"/>
<keyword evidence="8" id="KW-1185">Reference proteome</keyword>
<comment type="similarity">
    <text evidence="1">Belongs to the carbohydrate kinase PfkB family.</text>
</comment>
<keyword evidence="3" id="KW-0547">Nucleotide-binding</keyword>
<accession>A0A0U5H183</accession>
<name>A0A0U5H183_9EURY</name>
<evidence type="ECO:0000313" key="8">
    <source>
        <dbReference type="Proteomes" id="UP000066737"/>
    </source>
</evidence>
<dbReference type="Proteomes" id="UP000066737">
    <property type="component" value="Chromosome I"/>
</dbReference>
<proteinExistence type="inferred from homology"/>
<dbReference type="KEGG" id="hhb:Hhub_1354"/>